<dbReference type="PANTHER" id="PTHR31646">
    <property type="entry name" value="ALPHA-1,2-MANNOSYLTRANSFERASE MNN2"/>
    <property type="match status" value="1"/>
</dbReference>
<dbReference type="PANTHER" id="PTHR31646:SF1">
    <property type="entry name" value="ALPHA-1,2-MANNOSYLTRANSFERASE MNN2"/>
    <property type="match status" value="1"/>
</dbReference>
<evidence type="ECO:0000256" key="1">
    <source>
        <dbReference type="ARBA" id="ARBA00004323"/>
    </source>
</evidence>
<reference evidence="11 12" key="1">
    <citation type="submission" date="2022-12" db="EMBL/GenBank/DDBJ databases">
        <title>Genomic features and morphological characterization of a novel Knufia sp. strain isolated from spacecraft assembly facility.</title>
        <authorList>
            <person name="Teixeira M."/>
            <person name="Chander A.M."/>
            <person name="Stajich J.E."/>
            <person name="Venkateswaran K."/>
        </authorList>
    </citation>
    <scope>NUCLEOTIDE SEQUENCE [LARGE SCALE GENOMIC DNA]</scope>
    <source>
        <strain evidence="11 12">FJI-L2-BK-P2</strain>
    </source>
</reference>
<dbReference type="GO" id="GO:0000026">
    <property type="term" value="F:alpha-1,2-mannosyltransferase activity"/>
    <property type="evidence" value="ECO:0007669"/>
    <property type="project" value="TreeGrafter"/>
</dbReference>
<proteinExistence type="inferred from homology"/>
<evidence type="ECO:0000256" key="10">
    <source>
        <dbReference type="SAM" id="Phobius"/>
    </source>
</evidence>
<evidence type="ECO:0000256" key="2">
    <source>
        <dbReference type="ARBA" id="ARBA00004922"/>
    </source>
</evidence>
<evidence type="ECO:0000313" key="11">
    <source>
        <dbReference type="EMBL" id="KAK5954073.1"/>
    </source>
</evidence>
<dbReference type="EMBL" id="JAKLMC020000009">
    <property type="protein sequence ID" value="KAK5954073.1"/>
    <property type="molecule type" value="Genomic_DNA"/>
</dbReference>
<keyword evidence="8" id="KW-0333">Golgi apparatus</keyword>
<dbReference type="Proteomes" id="UP001316803">
    <property type="component" value="Unassembled WGS sequence"/>
</dbReference>
<evidence type="ECO:0000256" key="9">
    <source>
        <dbReference type="ARBA" id="ARBA00023136"/>
    </source>
</evidence>
<evidence type="ECO:0000256" key="8">
    <source>
        <dbReference type="ARBA" id="ARBA00023034"/>
    </source>
</evidence>
<keyword evidence="5 10" id="KW-0812">Transmembrane</keyword>
<feature type="transmembrane region" description="Helical" evidence="10">
    <location>
        <begin position="12"/>
        <end position="34"/>
    </location>
</feature>
<keyword evidence="11" id="KW-0328">Glycosyltransferase</keyword>
<evidence type="ECO:0000256" key="6">
    <source>
        <dbReference type="ARBA" id="ARBA00022968"/>
    </source>
</evidence>
<organism evidence="11 12">
    <name type="scientific">Knufia fluminis</name>
    <dbReference type="NCBI Taxonomy" id="191047"/>
    <lineage>
        <taxon>Eukaryota</taxon>
        <taxon>Fungi</taxon>
        <taxon>Dikarya</taxon>
        <taxon>Ascomycota</taxon>
        <taxon>Pezizomycotina</taxon>
        <taxon>Eurotiomycetes</taxon>
        <taxon>Chaetothyriomycetidae</taxon>
        <taxon>Chaetothyriales</taxon>
        <taxon>Trichomeriaceae</taxon>
        <taxon>Knufia</taxon>
    </lineage>
</organism>
<comment type="pathway">
    <text evidence="2">Protein modification; protein glycosylation.</text>
</comment>
<dbReference type="InterPro" id="IPR029044">
    <property type="entry name" value="Nucleotide-diphossugar_trans"/>
</dbReference>
<accession>A0AAN8EYI2</accession>
<evidence type="ECO:0000313" key="12">
    <source>
        <dbReference type="Proteomes" id="UP001316803"/>
    </source>
</evidence>
<evidence type="ECO:0000256" key="4">
    <source>
        <dbReference type="ARBA" id="ARBA00022679"/>
    </source>
</evidence>
<dbReference type="Pfam" id="PF11051">
    <property type="entry name" value="Mannosyl_trans3"/>
    <property type="match status" value="2"/>
</dbReference>
<comment type="similarity">
    <text evidence="3">Belongs to the MNN1/MNT family.</text>
</comment>
<dbReference type="GO" id="GO:0046354">
    <property type="term" value="P:mannan biosynthetic process"/>
    <property type="evidence" value="ECO:0007669"/>
    <property type="project" value="TreeGrafter"/>
</dbReference>
<dbReference type="InterPro" id="IPR022751">
    <property type="entry name" value="Alpha_mannosyltransferase"/>
</dbReference>
<keyword evidence="7 10" id="KW-1133">Transmembrane helix</keyword>
<keyword evidence="9 10" id="KW-0472">Membrane</keyword>
<dbReference type="SUPFAM" id="SSF53448">
    <property type="entry name" value="Nucleotide-diphospho-sugar transferases"/>
    <property type="match status" value="1"/>
</dbReference>
<dbReference type="AlphaFoldDB" id="A0AAN8EYI2"/>
<protein>
    <submittedName>
        <fullName evidence="11">Mannosyltransferase</fullName>
    </submittedName>
</protein>
<sequence>MLASSLSRTRDRLIALVVVGIVFVSLVAFVQINLDWDFRYLPNSIRPSQHDPAVYTRFGNALFEALEQSGPPIPPLKDVPYRDNSGLIFWKATNDTLRPDILHMESDAVLAMRHAHEDYIEATKDLQLPFRPRTSGIVSTAGGRYLPIFIISLRMLRRTGCHLPVELFLRNEEEHGAYLCDTLLPSLNARCVRLDDIVGAKATTISKFQVKIFSLLFTSFENALFLDADNFLLRDPKDIFKQQPFRSSGLVTWPDFWASSASKHFYEIINFPTPAMNERASSESGQLLVSKASHGKALMATAYYNFYGPEYFYQLLTQDGPGGGDKETFLAGAQAVGAPFYQVGHYVDTIGYYEDGHYHGVAMMQYDPIEDAAITRSGKEVAKRKPFSVHHNYPKYDTVELFSAEGAAIDHATGQGHRLLGNKTLTLERFNGRDVEYELWEEIEHVACVLGDKFRHWQVLPNTDERNGTCDSVKHYRATVFAADEIV</sequence>
<comment type="subcellular location">
    <subcellularLocation>
        <location evidence="1">Golgi apparatus membrane</location>
        <topology evidence="1">Single-pass type II membrane protein</topology>
    </subcellularLocation>
</comment>
<evidence type="ECO:0000256" key="5">
    <source>
        <dbReference type="ARBA" id="ARBA00022692"/>
    </source>
</evidence>
<dbReference type="GO" id="GO:0000139">
    <property type="term" value="C:Golgi membrane"/>
    <property type="evidence" value="ECO:0007669"/>
    <property type="project" value="UniProtKB-SubCell"/>
</dbReference>
<name>A0AAN8EYI2_9EURO</name>
<keyword evidence="4" id="KW-0808">Transferase</keyword>
<evidence type="ECO:0000256" key="7">
    <source>
        <dbReference type="ARBA" id="ARBA00022989"/>
    </source>
</evidence>
<gene>
    <name evidence="11" type="primary">MNN2_2</name>
    <name evidence="11" type="ORF">OHC33_004644</name>
</gene>
<keyword evidence="6" id="KW-0735">Signal-anchor</keyword>
<evidence type="ECO:0000256" key="3">
    <source>
        <dbReference type="ARBA" id="ARBA00009105"/>
    </source>
</evidence>
<keyword evidence="12" id="KW-1185">Reference proteome</keyword>
<comment type="caution">
    <text evidence="11">The sequence shown here is derived from an EMBL/GenBank/DDBJ whole genome shotgun (WGS) entry which is preliminary data.</text>
</comment>